<feature type="domain" description="NodB homology" evidence="3">
    <location>
        <begin position="490"/>
        <end position="692"/>
    </location>
</feature>
<sequence length="705" mass="76330">MKKIIPFLILALILSMIPPGGSSANTAAIQLGSDVLFDQFHSLIDGKKVGLVTNQSGVNSLGVSTIDLLRRDRSVSLVALFATENGLDGKGEAGKPVVTYKHPVYGIPVYSLNETSRVPTQEMYAHLDVLIIDLQDTGARTNPYITTLRDCMTAAKQLGKPVIVLDRPNPLGGKLVDGPLLEPGFVSYIGADTLPMAHGMTIGELSLFFNRNIGADLTVVPMQGYTRSMLFQDTGLTWLPNASHLPSLTAVFGYMATGVSEGTALRQEDNYSWIGGEGIVASQYADLLNASLLPGVVFLPETTKGTAGGVRLQITDPHLFNPAKTGMYALALARQLNHFPIPKSSDKEITLFDRMMGTNKIGIELEQEKKPQDIEAAYAEQLASFKEQRKSFLIYGEEPYQPLMPIHNKPTVSPQPEKPQPVVKPATPTETKPATTGKPGTPATPKPGTPGTSVPVKPTQPAVKPPVTPPAGKPPVTPPATKPANPATDKVAYLTFDDGPSPVTPQVLDTLKKFGVKATFFIVGRSVAGHEAILKRTLAEGHAIGGHTYSHDYRIVYKSMEAFFADLEKGNDMIEKAIGMRPTIFRYPGGSTNTVSHKYQDPKVYNQSHPVMNAIKAEANNREYTFIDWNVTNGDARSNKYTAQGALANIKQQVKSQKEIVILMHDSSTKGPTAQALPEVITFLKSKGYRFDVIKPDHPTVSTVK</sequence>
<dbReference type="PRINTS" id="PR01217">
    <property type="entry name" value="PRICHEXTENSN"/>
</dbReference>
<dbReference type="Pfam" id="PF01522">
    <property type="entry name" value="Polysacc_deac_1"/>
    <property type="match status" value="1"/>
</dbReference>
<feature type="compositionally biased region" description="Low complexity" evidence="1">
    <location>
        <begin position="449"/>
        <end position="462"/>
    </location>
</feature>
<dbReference type="SUPFAM" id="SSF88713">
    <property type="entry name" value="Glycoside hydrolase/deacetylase"/>
    <property type="match status" value="1"/>
</dbReference>
<dbReference type="Proteomes" id="UP000051063">
    <property type="component" value="Unassembled WGS sequence"/>
</dbReference>
<dbReference type="InterPro" id="IPR008302">
    <property type="entry name" value="NamZ"/>
</dbReference>
<keyword evidence="2" id="KW-0732">Signal</keyword>
<feature type="region of interest" description="Disordered" evidence="1">
    <location>
        <begin position="404"/>
        <end position="486"/>
    </location>
</feature>
<feature type="chain" id="PRO_5045441046" evidence="2">
    <location>
        <begin position="25"/>
        <end position="705"/>
    </location>
</feature>
<dbReference type="PANTHER" id="PTHR42915:SF1">
    <property type="entry name" value="PEPTIDOGLYCAN BETA-N-ACETYLMURAMIDASE NAMZ"/>
    <property type="match status" value="1"/>
</dbReference>
<dbReference type="Gene3D" id="3.90.1150.140">
    <property type="match status" value="1"/>
</dbReference>
<keyword evidence="5" id="KW-1185">Reference proteome</keyword>
<reference evidence="4 5" key="1">
    <citation type="submission" date="2015-09" db="EMBL/GenBank/DDBJ databases">
        <title>Genome sequencing project for genomic taxonomy and phylogenomics of Bacillus-like bacteria.</title>
        <authorList>
            <person name="Liu B."/>
            <person name="Wang J."/>
            <person name="Zhu Y."/>
            <person name="Liu G."/>
            <person name="Chen Q."/>
            <person name="Chen Z."/>
            <person name="Lan J."/>
            <person name="Che J."/>
            <person name="Ge C."/>
            <person name="Shi H."/>
            <person name="Pan Z."/>
            <person name="Liu X."/>
        </authorList>
    </citation>
    <scope>NUCLEOTIDE SEQUENCE [LARGE SCALE GENOMIC DNA]</scope>
    <source>
        <strain evidence="4 5">DSM 8552</strain>
    </source>
</reference>
<dbReference type="Gene3D" id="3.20.20.370">
    <property type="entry name" value="Glycoside hydrolase/deacetylase"/>
    <property type="match status" value="1"/>
</dbReference>
<dbReference type="InterPro" id="IPR048502">
    <property type="entry name" value="NamZ_N"/>
</dbReference>
<dbReference type="CDD" id="cd10944">
    <property type="entry name" value="CE4_SmPgdA_like"/>
    <property type="match status" value="1"/>
</dbReference>
<proteinExistence type="predicted"/>
<dbReference type="PROSITE" id="PS51677">
    <property type="entry name" value="NODB"/>
    <property type="match status" value="1"/>
</dbReference>
<gene>
    <name evidence="4" type="ORF">AN963_04275</name>
</gene>
<dbReference type="PANTHER" id="PTHR42915">
    <property type="entry name" value="HYPOTHETICAL 460 KDA PROTEIN IN FEUA-SIGW INTERGENIC REGION [PRECURSOR]"/>
    <property type="match status" value="1"/>
</dbReference>
<dbReference type="InterPro" id="IPR002509">
    <property type="entry name" value="NODB_dom"/>
</dbReference>
<evidence type="ECO:0000256" key="1">
    <source>
        <dbReference type="SAM" id="MobiDB-lite"/>
    </source>
</evidence>
<dbReference type="InterPro" id="IPR048503">
    <property type="entry name" value="NamZ_C"/>
</dbReference>
<dbReference type="Pfam" id="PF07075">
    <property type="entry name" value="NamZ_N"/>
    <property type="match status" value="1"/>
</dbReference>
<dbReference type="Gene3D" id="3.40.50.12170">
    <property type="entry name" value="Uncharacterised protein PF07075, DUF1343"/>
    <property type="match status" value="1"/>
</dbReference>
<evidence type="ECO:0000313" key="5">
    <source>
        <dbReference type="Proteomes" id="UP000051063"/>
    </source>
</evidence>
<feature type="compositionally biased region" description="Pro residues" evidence="1">
    <location>
        <begin position="463"/>
        <end position="481"/>
    </location>
</feature>
<dbReference type="InterPro" id="IPR011330">
    <property type="entry name" value="Glyco_hydro/deAcase_b/a-brl"/>
</dbReference>
<protein>
    <submittedName>
        <fullName evidence="4">Polysaccharide deacetylase</fullName>
    </submittedName>
</protein>
<evidence type="ECO:0000313" key="4">
    <source>
        <dbReference type="EMBL" id="KQL49004.1"/>
    </source>
</evidence>
<feature type="compositionally biased region" description="Low complexity" evidence="1">
    <location>
        <begin position="420"/>
        <end position="441"/>
    </location>
</feature>
<name>A0ABR5NCA5_BRECH</name>
<feature type="signal peptide" evidence="2">
    <location>
        <begin position="1"/>
        <end position="24"/>
    </location>
</feature>
<evidence type="ECO:0000259" key="3">
    <source>
        <dbReference type="PROSITE" id="PS51677"/>
    </source>
</evidence>
<evidence type="ECO:0000256" key="2">
    <source>
        <dbReference type="SAM" id="SignalP"/>
    </source>
</evidence>
<organism evidence="4 5">
    <name type="scientific">Brevibacillus choshinensis</name>
    <dbReference type="NCBI Taxonomy" id="54911"/>
    <lineage>
        <taxon>Bacteria</taxon>
        <taxon>Bacillati</taxon>
        <taxon>Bacillota</taxon>
        <taxon>Bacilli</taxon>
        <taxon>Bacillales</taxon>
        <taxon>Paenibacillaceae</taxon>
        <taxon>Brevibacillus</taxon>
    </lineage>
</organism>
<comment type="caution">
    <text evidence="4">The sequence shown here is derived from an EMBL/GenBank/DDBJ whole genome shotgun (WGS) entry which is preliminary data.</text>
</comment>
<accession>A0ABR5NCA5</accession>
<dbReference type="EMBL" id="LJJB01000007">
    <property type="protein sequence ID" value="KQL49004.1"/>
    <property type="molecule type" value="Genomic_DNA"/>
</dbReference>
<dbReference type="Pfam" id="PF20732">
    <property type="entry name" value="NamZ_C"/>
    <property type="match status" value="1"/>
</dbReference>
<dbReference type="RefSeq" id="WP_055743300.1">
    <property type="nucleotide sequence ID" value="NZ_LJJB01000007.1"/>
</dbReference>